<dbReference type="SMART" id="SM00382">
    <property type="entry name" value="AAA"/>
    <property type="match status" value="1"/>
</dbReference>
<proteinExistence type="predicted"/>
<feature type="region of interest" description="Disordered" evidence="1">
    <location>
        <begin position="199"/>
        <end position="239"/>
    </location>
</feature>
<feature type="region of interest" description="Disordered" evidence="1">
    <location>
        <begin position="755"/>
        <end position="784"/>
    </location>
</feature>
<dbReference type="InterPro" id="IPR003959">
    <property type="entry name" value="ATPase_AAA_core"/>
</dbReference>
<sequence length="1307" mass="142804">MASLAILRMIDDNGQTGLGEGKAVHPFFQPKSATPSALEHTICNHTTTESNDVVVPPQNVSDTDKPQAEAQPEGQARKRGRKPKTGIDHGDGDQSKPLPKRRRKADTETLADCVPKAAPKKRSKAAVGVVEITNLFTPLKKEIETATSNIEDTKDEPVEAKKRDVAQLSAEAATSDALTATPSSVLNTSTLTKPTKLMMFNPKTGTIGSPPKPKTAKVEEGTDGEKPLPAKASGKRSRTKLVKIEYGTDETSRLRIGSRVKSVLETPPKPRLSHTPKKNNSSGGSDSSARIKKSPPKITHPFFGGKGKLSKVSSEPQSSAPHGSHTKAHTLHSSTPISPVRRGRPLQNTNGNGVMPKFSIKSMGLRIPGAKEPAWPWKDMIHVRGALPDIPETQGSMPFISSRKSKGNAVAMPTHDSLIQQLTQEMNIPALATSIQNINNDTFAPPPPELRIPRKHFESGSKLQRRILPELKCSSMSANYEKSKAAKKMGGRKELVPDQSGIATHPPQAVRLFNSIGASLSAFDRSECENISWAQKYAPINADEVIQPGREAFYLRDWLQALVVQSVDTGAVAGDVDKSGKGKEKVKKAKKRKKLDDFIVSSDEEGNAMDEVSDGEFDCTPSGKFGVLKKTIIRAGDAKRKRLTNTVVISGPHGCGKTAAVYAVAKELDFEVFEINSSSRRSGKDVDDKIGDMLTQHHVSHQNARPKQKINDKAEGVEVETCASEDEVAKEVKSGKQKTMQSFFMKKTPAVSVQPAQPAKLGKPAKPAKPAKPPSAAPTDVTEPAITTSKATALAKPEPSKGQKQSLILLDEVDILYDEDKQFWQRVIELIVKSKRPFVMTCNDETLVPLHSLNLHGIFRFSPPPADLAVDRLLLVAANEGHALRRGAVEALYESRHYDLRAATMDLNYWCQIGVGDRRGGFDWFYSRWPKGVDLDDNNEVVRVVSEDTYQVGMGWLGRDVVIDRPRAVEDELAEQTWHFWNLDVGQQISSDCSAWAHSLETVMADRSNRMAALEMFDRFSDAVSAADVCSSGAFARCKEEQFDVTTSDLSPKAYDDYVLGLPVLDTPPLIRHDVLPTVLPMTLKTLARETLELGATVLLPGYEPALHMLDEDKAISMLRKSFTTPPEDSKVISRIDFSMAFDAIAAPENPASAFTYLEPSVFDRNMEPITLDVAPYVRSIVAYDSVLQQQRLKLSNLMSEGGRGSEGAKRMRTTRAALSAMEGGSRSTTRAEKWFKADINPYLVMRTGGSDWVEPLQVDTSTVEEDSSSSSPSPVKLKSAIANGGPRKGKGRKRVVLQEETDDELA</sequence>
<dbReference type="GO" id="GO:0005524">
    <property type="term" value="F:ATP binding"/>
    <property type="evidence" value="ECO:0007669"/>
    <property type="project" value="InterPro"/>
</dbReference>
<organism evidence="3 4">
    <name type="scientific">Coniochaeta pulveracea</name>
    <dbReference type="NCBI Taxonomy" id="177199"/>
    <lineage>
        <taxon>Eukaryota</taxon>
        <taxon>Fungi</taxon>
        <taxon>Dikarya</taxon>
        <taxon>Ascomycota</taxon>
        <taxon>Pezizomycotina</taxon>
        <taxon>Sordariomycetes</taxon>
        <taxon>Sordariomycetidae</taxon>
        <taxon>Coniochaetales</taxon>
        <taxon>Coniochaetaceae</taxon>
        <taxon>Coniochaeta</taxon>
    </lineage>
</organism>
<feature type="region of interest" description="Disordered" evidence="1">
    <location>
        <begin position="1261"/>
        <end position="1307"/>
    </location>
</feature>
<dbReference type="Gene3D" id="3.40.50.300">
    <property type="entry name" value="P-loop containing nucleotide triphosphate hydrolases"/>
    <property type="match status" value="1"/>
</dbReference>
<name>A0A420YGC8_9PEZI</name>
<dbReference type="Pfam" id="PF00004">
    <property type="entry name" value="AAA"/>
    <property type="match status" value="1"/>
</dbReference>
<evidence type="ECO:0000256" key="1">
    <source>
        <dbReference type="SAM" id="MobiDB-lite"/>
    </source>
</evidence>
<feature type="region of interest" description="Disordered" evidence="1">
    <location>
        <begin position="147"/>
        <end position="167"/>
    </location>
</feature>
<dbReference type="GO" id="GO:0016887">
    <property type="term" value="F:ATP hydrolysis activity"/>
    <property type="evidence" value="ECO:0007669"/>
    <property type="project" value="InterPro"/>
</dbReference>
<feature type="compositionally biased region" description="Basic and acidic residues" evidence="1">
    <location>
        <begin position="216"/>
        <end position="228"/>
    </location>
</feature>
<dbReference type="SUPFAM" id="SSF52540">
    <property type="entry name" value="P-loop containing nucleoside triphosphate hydrolases"/>
    <property type="match status" value="1"/>
</dbReference>
<protein>
    <recommendedName>
        <fullName evidence="2">AAA+ ATPase domain-containing protein</fullName>
    </recommendedName>
</protein>
<dbReference type="PANTHER" id="PTHR23389:SF21">
    <property type="entry name" value="ATPASE FAMILY AAA DOMAIN-CONTAINING PROTEIN 5"/>
    <property type="match status" value="1"/>
</dbReference>
<dbReference type="GO" id="GO:0003677">
    <property type="term" value="F:DNA binding"/>
    <property type="evidence" value="ECO:0007669"/>
    <property type="project" value="TreeGrafter"/>
</dbReference>
<gene>
    <name evidence="3" type="ORF">DL546_003320</name>
</gene>
<dbReference type="PANTHER" id="PTHR23389">
    <property type="entry name" value="CHROMOSOME TRANSMISSION FIDELITY FACTOR 18"/>
    <property type="match status" value="1"/>
</dbReference>
<feature type="compositionally biased region" description="Polar residues" evidence="1">
    <location>
        <begin position="311"/>
        <end position="321"/>
    </location>
</feature>
<reference evidence="3 4" key="1">
    <citation type="submission" date="2018-08" db="EMBL/GenBank/DDBJ databases">
        <title>Draft genome of the lignicolous fungus Coniochaeta pulveracea.</title>
        <authorList>
            <person name="Borstlap C.J."/>
            <person name="De Witt R.N."/>
            <person name="Botha A."/>
            <person name="Volschenk H."/>
        </authorList>
    </citation>
    <scope>NUCLEOTIDE SEQUENCE [LARGE SCALE GENOMIC DNA]</scope>
    <source>
        <strain evidence="3 4">CAB683</strain>
    </source>
</reference>
<feature type="compositionally biased region" description="Basic and acidic residues" evidence="1">
    <location>
        <begin position="151"/>
        <end position="165"/>
    </location>
</feature>
<feature type="domain" description="AAA+ ATPase" evidence="2">
    <location>
        <begin position="643"/>
        <end position="874"/>
    </location>
</feature>
<evidence type="ECO:0000313" key="4">
    <source>
        <dbReference type="Proteomes" id="UP000275385"/>
    </source>
</evidence>
<dbReference type="GO" id="GO:0005634">
    <property type="term" value="C:nucleus"/>
    <property type="evidence" value="ECO:0007669"/>
    <property type="project" value="TreeGrafter"/>
</dbReference>
<dbReference type="InterPro" id="IPR027417">
    <property type="entry name" value="P-loop_NTPase"/>
</dbReference>
<feature type="region of interest" description="Disordered" evidence="1">
    <location>
        <begin position="253"/>
        <end position="357"/>
    </location>
</feature>
<accession>A0A420YGC8</accession>
<evidence type="ECO:0000313" key="3">
    <source>
        <dbReference type="EMBL" id="RKU46917.1"/>
    </source>
</evidence>
<feature type="compositionally biased region" description="Low complexity" evidence="1">
    <location>
        <begin position="755"/>
        <end position="765"/>
    </location>
</feature>
<dbReference type="STRING" id="177199.A0A420YGC8"/>
<feature type="compositionally biased region" description="Basic and acidic residues" evidence="1">
    <location>
        <begin position="85"/>
        <end position="94"/>
    </location>
</feature>
<comment type="caution">
    <text evidence="3">The sequence shown here is derived from an EMBL/GenBank/DDBJ whole genome shotgun (WGS) entry which is preliminary data.</text>
</comment>
<feature type="compositionally biased region" description="Low complexity" evidence="1">
    <location>
        <begin position="278"/>
        <end position="288"/>
    </location>
</feature>
<dbReference type="EMBL" id="QVQW01000011">
    <property type="protein sequence ID" value="RKU46917.1"/>
    <property type="molecule type" value="Genomic_DNA"/>
</dbReference>
<feature type="region of interest" description="Disordered" evidence="1">
    <location>
        <begin position="47"/>
        <end position="109"/>
    </location>
</feature>
<dbReference type="InterPro" id="IPR003593">
    <property type="entry name" value="AAA+_ATPase"/>
</dbReference>
<keyword evidence="4" id="KW-1185">Reference proteome</keyword>
<dbReference type="Proteomes" id="UP000275385">
    <property type="component" value="Unassembled WGS sequence"/>
</dbReference>
<dbReference type="OrthoDB" id="9996895at2759"/>
<evidence type="ECO:0000259" key="2">
    <source>
        <dbReference type="SMART" id="SM00382"/>
    </source>
</evidence>